<gene>
    <name evidence="1" type="ORF">SAMN03080617_03140</name>
</gene>
<evidence type="ECO:0000313" key="1">
    <source>
        <dbReference type="EMBL" id="SDA89050.1"/>
    </source>
</evidence>
<organism evidence="1 2">
    <name type="scientific">Algoriphagus alkaliphilus</name>
    <dbReference type="NCBI Taxonomy" id="279824"/>
    <lineage>
        <taxon>Bacteria</taxon>
        <taxon>Pseudomonadati</taxon>
        <taxon>Bacteroidota</taxon>
        <taxon>Cytophagia</taxon>
        <taxon>Cytophagales</taxon>
        <taxon>Cyclobacteriaceae</taxon>
        <taxon>Algoriphagus</taxon>
    </lineage>
</organism>
<feature type="non-terminal residue" evidence="1">
    <location>
        <position position="62"/>
    </location>
</feature>
<keyword evidence="2" id="KW-1185">Reference proteome</keyword>
<name>A0A1G5Z3F0_9BACT</name>
<dbReference type="AlphaFoldDB" id="A0A1G5Z3F0"/>
<accession>A0A1G5Z3F0</accession>
<proteinExistence type="predicted"/>
<reference evidence="2" key="1">
    <citation type="submission" date="2016-10" db="EMBL/GenBank/DDBJ databases">
        <authorList>
            <person name="Varghese N."/>
            <person name="Submissions S."/>
        </authorList>
    </citation>
    <scope>NUCLEOTIDE SEQUENCE [LARGE SCALE GENOMIC DNA]</scope>
    <source>
        <strain evidence="2">DSM 22703</strain>
    </source>
</reference>
<dbReference type="NCBIfam" id="NF047593">
    <property type="entry name" value="IS66_ISAeme5_TnpA"/>
    <property type="match status" value="1"/>
</dbReference>
<dbReference type="RefSeq" id="WP_407640251.1">
    <property type="nucleotide sequence ID" value="NZ_FMXE01000024.1"/>
</dbReference>
<evidence type="ECO:0000313" key="2">
    <source>
        <dbReference type="Proteomes" id="UP000198756"/>
    </source>
</evidence>
<protein>
    <submittedName>
        <fullName evidence="1">Uncharacterized protein</fullName>
    </submittedName>
</protein>
<dbReference type="Proteomes" id="UP000198756">
    <property type="component" value="Unassembled WGS sequence"/>
</dbReference>
<dbReference type="EMBL" id="FMXE01000024">
    <property type="protein sequence ID" value="SDA89050.1"/>
    <property type="molecule type" value="Genomic_DNA"/>
</dbReference>
<sequence length="62" mass="7313">MKKTSIETYYELFYRWQRSGLSKAAFADREGISKVSFYSLCKKCLILLKKPFFKLSLVHGKQ</sequence>